<name>A0A5E7FSG9_PSEFL</name>
<evidence type="ECO:0000313" key="1">
    <source>
        <dbReference type="EMBL" id="VVO42511.1"/>
    </source>
</evidence>
<gene>
    <name evidence="1" type="ORF">PS712_06018</name>
</gene>
<dbReference type="EMBL" id="CABVIB010000076">
    <property type="protein sequence ID" value="VVO42511.1"/>
    <property type="molecule type" value="Genomic_DNA"/>
</dbReference>
<accession>A0A5E7FSG9</accession>
<protein>
    <submittedName>
        <fullName evidence="1">Uncharacterized protein</fullName>
    </submittedName>
</protein>
<sequence>MSSSTPSRSCCRSWITPLIISNGISNNRISRAIAPSLRVRLRSLAYRRQTQTDLDTANYITDRKTPTMQLDHFLDKI</sequence>
<proteinExistence type="predicted"/>
<evidence type="ECO:0000313" key="2">
    <source>
        <dbReference type="Proteomes" id="UP000326018"/>
    </source>
</evidence>
<organism evidence="1 2">
    <name type="scientific">Pseudomonas fluorescens</name>
    <dbReference type="NCBI Taxonomy" id="294"/>
    <lineage>
        <taxon>Bacteria</taxon>
        <taxon>Pseudomonadati</taxon>
        <taxon>Pseudomonadota</taxon>
        <taxon>Gammaproteobacteria</taxon>
        <taxon>Pseudomonadales</taxon>
        <taxon>Pseudomonadaceae</taxon>
        <taxon>Pseudomonas</taxon>
    </lineage>
</organism>
<reference evidence="1 2" key="1">
    <citation type="submission" date="2019-09" db="EMBL/GenBank/DDBJ databases">
        <authorList>
            <person name="Chandra G."/>
            <person name="Truman W A."/>
        </authorList>
    </citation>
    <scope>NUCLEOTIDE SEQUENCE [LARGE SCALE GENOMIC DNA]</scope>
    <source>
        <strain evidence="1">PS712</strain>
    </source>
</reference>
<dbReference type="AlphaFoldDB" id="A0A5E7FSG9"/>
<dbReference type="Proteomes" id="UP000326018">
    <property type="component" value="Unassembled WGS sequence"/>
</dbReference>